<keyword evidence="1" id="KW-0812">Transmembrane</keyword>
<name>A0A8S5THZ8_9CAUD</name>
<keyword evidence="1" id="KW-0472">Membrane</keyword>
<reference evidence="2" key="1">
    <citation type="journal article" date="2021" name="Proc. Natl. Acad. Sci. U.S.A.">
        <title>A Catalog of Tens of Thousands of Viruses from Human Metagenomes Reveals Hidden Associations with Chronic Diseases.</title>
        <authorList>
            <person name="Tisza M.J."/>
            <person name="Buck C.B."/>
        </authorList>
    </citation>
    <scope>NUCLEOTIDE SEQUENCE</scope>
    <source>
        <strain evidence="2">CtTfn5</strain>
    </source>
</reference>
<organism evidence="2">
    <name type="scientific">Siphoviridae sp. ctTfn5</name>
    <dbReference type="NCBI Taxonomy" id="2827878"/>
    <lineage>
        <taxon>Viruses</taxon>
        <taxon>Duplodnaviria</taxon>
        <taxon>Heunggongvirae</taxon>
        <taxon>Uroviricota</taxon>
        <taxon>Caudoviricetes</taxon>
    </lineage>
</organism>
<sequence length="127" mass="15038">MNTKKILFVLSVLVFCSSCRVRYIEVPIEKIQTEYKTQHTSDTIRLTDSVKVYQRADTVYVEKIRLKYQIKTQIDTIIQRDTITNTKIIEIPTQRRTKGYLFAFVGTFLALLIGYTTYRILRLIRHK</sequence>
<evidence type="ECO:0000256" key="1">
    <source>
        <dbReference type="SAM" id="Phobius"/>
    </source>
</evidence>
<evidence type="ECO:0000313" key="2">
    <source>
        <dbReference type="EMBL" id="DAF62623.1"/>
    </source>
</evidence>
<proteinExistence type="predicted"/>
<protein>
    <submittedName>
        <fullName evidence="2">Uncharacterized protein</fullName>
    </submittedName>
</protein>
<keyword evidence="1" id="KW-1133">Transmembrane helix</keyword>
<accession>A0A8S5THZ8</accession>
<dbReference type="EMBL" id="BK032825">
    <property type="protein sequence ID" value="DAF62623.1"/>
    <property type="molecule type" value="Genomic_DNA"/>
</dbReference>
<feature type="transmembrane region" description="Helical" evidence="1">
    <location>
        <begin position="100"/>
        <end position="121"/>
    </location>
</feature>